<sequence>MLGIPKKVVVPVHYFDHYFEHPVHYIKNFHVDLIRLIEIRKNFWELTVPYIGISKHRNRDINEENNLNERKKKSQNQSTFFLKLYKINVRFKRICLRKLQKDMYRNWFPTGKEKIQR</sequence>
<organism evidence="1">
    <name type="scientific">Cacopsylla melanoneura</name>
    <dbReference type="NCBI Taxonomy" id="428564"/>
    <lineage>
        <taxon>Eukaryota</taxon>
        <taxon>Metazoa</taxon>
        <taxon>Ecdysozoa</taxon>
        <taxon>Arthropoda</taxon>
        <taxon>Hexapoda</taxon>
        <taxon>Insecta</taxon>
        <taxon>Pterygota</taxon>
        <taxon>Neoptera</taxon>
        <taxon>Paraneoptera</taxon>
        <taxon>Hemiptera</taxon>
        <taxon>Sternorrhyncha</taxon>
        <taxon>Psylloidea</taxon>
        <taxon>Psyllidae</taxon>
        <taxon>Psyllinae</taxon>
        <taxon>Cacopsylla</taxon>
    </lineage>
</organism>
<dbReference type="AlphaFoldDB" id="A0A8D8S809"/>
<protein>
    <submittedName>
        <fullName evidence="1">Uncharacterized protein</fullName>
    </submittedName>
</protein>
<reference evidence="1" key="1">
    <citation type="submission" date="2021-05" db="EMBL/GenBank/DDBJ databases">
        <authorList>
            <person name="Alioto T."/>
            <person name="Alioto T."/>
            <person name="Gomez Garrido J."/>
        </authorList>
    </citation>
    <scope>NUCLEOTIDE SEQUENCE</scope>
</reference>
<accession>A0A8D8S809</accession>
<name>A0A8D8S809_9HEMI</name>
<dbReference type="EMBL" id="HBUF01208817">
    <property type="protein sequence ID" value="CAG6664898.1"/>
    <property type="molecule type" value="Transcribed_RNA"/>
</dbReference>
<evidence type="ECO:0000313" key="1">
    <source>
        <dbReference type="EMBL" id="CAG6664898.1"/>
    </source>
</evidence>
<proteinExistence type="predicted"/>